<dbReference type="Proteomes" id="UP000616837">
    <property type="component" value="Unassembled WGS sequence"/>
</dbReference>
<organism evidence="1 2">
    <name type="scientific">Limosilactobacillus avistercoris</name>
    <dbReference type="NCBI Taxonomy" id="2762243"/>
    <lineage>
        <taxon>Bacteria</taxon>
        <taxon>Bacillati</taxon>
        <taxon>Bacillota</taxon>
        <taxon>Bacilli</taxon>
        <taxon>Lactobacillales</taxon>
        <taxon>Lactobacillaceae</taxon>
        <taxon>Limosilactobacillus</taxon>
    </lineage>
</organism>
<reference evidence="1 2" key="1">
    <citation type="submission" date="2020-08" db="EMBL/GenBank/DDBJ databases">
        <title>A Genomic Blueprint of the Chicken Gut Microbiome.</title>
        <authorList>
            <person name="Gilroy R."/>
            <person name="Ravi A."/>
            <person name="Getino M."/>
            <person name="Pursley I."/>
            <person name="Horton D.L."/>
            <person name="Alikhan N.-F."/>
            <person name="Baker D."/>
            <person name="Gharbi K."/>
            <person name="Hall N."/>
            <person name="Watson M."/>
            <person name="Adriaenssens E.M."/>
            <person name="Foster-Nyarko E."/>
            <person name="Jarju S."/>
            <person name="Secka A."/>
            <person name="Antonio M."/>
            <person name="Oren A."/>
            <person name="Chaudhuri R."/>
            <person name="La Ragione R.M."/>
            <person name="Hildebrand F."/>
            <person name="Pallen M.J."/>
        </authorList>
    </citation>
    <scope>NUCLEOTIDE SEQUENCE [LARGE SCALE GENOMIC DNA]</scope>
    <source>
        <strain evidence="1 2">Sa3CUN2</strain>
    </source>
</reference>
<gene>
    <name evidence="1" type="ORF">H9564_08735</name>
</gene>
<sequence>MGCRNKKVKDNDDKLKDILSGTAATKGDTDRLAMQYMIEWNYGKAGDTASTTLSPLKTADFTAHFSKGQTLIPDTIKVFRVYQPDAVTADGERVSIGSSYGKIIKHEDPAFEQFLKEHLTVTTLSDGVTKNLSWQDYQEQLNMAKENGTEPLLVNGIYLHEDDMYHVMVDGKEYNFAENHGNNTDKSVATPHSTFFIQMDTLLDANMPEEWTKPGNVPSITYNKVSGDFDGNGTTDRSTSPVFQDGGNGFSHEITYKAVLHFADVNDKDNIISLDSDHGVSPLDGYDQEHASADTPITFENATQAIQQLEKENYKFIGISRGDKTSGSYNGLDLYEAKDSEYLDDQYGKYGDKKANEGTKYNFEHQFTLNFVHDTKPVTETKTITETISYVDEKNGEN</sequence>
<evidence type="ECO:0008006" key="3">
    <source>
        <dbReference type="Google" id="ProtNLM"/>
    </source>
</evidence>
<keyword evidence="2" id="KW-1185">Reference proteome</keyword>
<dbReference type="EMBL" id="JACSQW010000035">
    <property type="protein sequence ID" value="MBD7895764.1"/>
    <property type="molecule type" value="Genomic_DNA"/>
</dbReference>
<name>A0ABR8PEP8_9LACO</name>
<comment type="caution">
    <text evidence="1">The sequence shown here is derived from an EMBL/GenBank/DDBJ whole genome shotgun (WGS) entry which is preliminary data.</text>
</comment>
<proteinExistence type="predicted"/>
<evidence type="ECO:0000313" key="2">
    <source>
        <dbReference type="Proteomes" id="UP000616837"/>
    </source>
</evidence>
<dbReference type="RefSeq" id="WP_191685084.1">
    <property type="nucleotide sequence ID" value="NZ_JACSQW010000035.1"/>
</dbReference>
<evidence type="ECO:0000313" key="1">
    <source>
        <dbReference type="EMBL" id="MBD7895764.1"/>
    </source>
</evidence>
<accession>A0ABR8PEP8</accession>
<protein>
    <recommendedName>
        <fullName evidence="3">Lipoprotein</fullName>
    </recommendedName>
</protein>